<reference evidence="2 3" key="1">
    <citation type="submission" date="2021-11" db="EMBL/GenBank/DDBJ databases">
        <title>Draft genome sequence of Actinomycetospora sp. SF1 isolated from the rhizosphere soil.</title>
        <authorList>
            <person name="Duangmal K."/>
            <person name="Chantavorakit T."/>
        </authorList>
    </citation>
    <scope>NUCLEOTIDE SEQUENCE [LARGE SCALE GENOMIC DNA]</scope>
    <source>
        <strain evidence="2 3">TBRC 5722</strain>
    </source>
</reference>
<dbReference type="EMBL" id="JAJNDB010000003">
    <property type="protein sequence ID" value="MCD2194825.1"/>
    <property type="molecule type" value="Genomic_DNA"/>
</dbReference>
<evidence type="ECO:0000256" key="1">
    <source>
        <dbReference type="SAM" id="MobiDB-lite"/>
    </source>
</evidence>
<comment type="caution">
    <text evidence="2">The sequence shown here is derived from an EMBL/GenBank/DDBJ whole genome shotgun (WGS) entry which is preliminary data.</text>
</comment>
<keyword evidence="3" id="KW-1185">Reference proteome</keyword>
<accession>A0ABS8PBD9</accession>
<evidence type="ECO:0000313" key="2">
    <source>
        <dbReference type="EMBL" id="MCD2194825.1"/>
    </source>
</evidence>
<sequence length="52" mass="5624">MTAEHREYESEGGDPVCWMHLLCPSCGAMPDPDEQDPANSGTCPRCGEERAG</sequence>
<name>A0ABS8PBD9_9PSEU</name>
<evidence type="ECO:0008006" key="4">
    <source>
        <dbReference type="Google" id="ProtNLM"/>
    </source>
</evidence>
<protein>
    <recommendedName>
        <fullName evidence="4">Small CPxCG-related zinc finger protein</fullName>
    </recommendedName>
</protein>
<dbReference type="RefSeq" id="WP_230735311.1">
    <property type="nucleotide sequence ID" value="NZ_JAJNDB010000003.1"/>
</dbReference>
<proteinExistence type="predicted"/>
<evidence type="ECO:0000313" key="3">
    <source>
        <dbReference type="Proteomes" id="UP001199469"/>
    </source>
</evidence>
<organism evidence="2 3">
    <name type="scientific">Actinomycetospora endophytica</name>
    <dbReference type="NCBI Taxonomy" id="2291215"/>
    <lineage>
        <taxon>Bacteria</taxon>
        <taxon>Bacillati</taxon>
        <taxon>Actinomycetota</taxon>
        <taxon>Actinomycetes</taxon>
        <taxon>Pseudonocardiales</taxon>
        <taxon>Pseudonocardiaceae</taxon>
        <taxon>Actinomycetospora</taxon>
    </lineage>
</organism>
<gene>
    <name evidence="2" type="ORF">LQ327_15750</name>
</gene>
<dbReference type="Proteomes" id="UP001199469">
    <property type="component" value="Unassembled WGS sequence"/>
</dbReference>
<feature type="region of interest" description="Disordered" evidence="1">
    <location>
        <begin position="29"/>
        <end position="52"/>
    </location>
</feature>